<evidence type="ECO:0000313" key="11">
    <source>
        <dbReference type="Proteomes" id="UP000437068"/>
    </source>
</evidence>
<dbReference type="EMBL" id="QXGB01000143">
    <property type="protein sequence ID" value="KAE9228162.1"/>
    <property type="molecule type" value="Genomic_DNA"/>
</dbReference>
<evidence type="ECO:0000313" key="8">
    <source>
        <dbReference type="EMBL" id="KAE9354435.1"/>
    </source>
</evidence>
<evidence type="ECO:0000313" key="7">
    <source>
        <dbReference type="EMBL" id="KAE9322305.1"/>
    </source>
</evidence>
<evidence type="ECO:0000313" key="9">
    <source>
        <dbReference type="Proteomes" id="UP000429523"/>
    </source>
</evidence>
<dbReference type="AlphaFoldDB" id="A0A6A3UKU6"/>
<dbReference type="EMBL" id="QXGF01000148">
    <property type="protein sequence ID" value="KAE8945711.1"/>
    <property type="molecule type" value="Genomic_DNA"/>
</dbReference>
<dbReference type="EMBL" id="QXGD01000049">
    <property type="protein sequence ID" value="KAE9256209.1"/>
    <property type="molecule type" value="Genomic_DNA"/>
</dbReference>
<reference evidence="9 10" key="1">
    <citation type="submission" date="2018-08" db="EMBL/GenBank/DDBJ databases">
        <title>Genomic investigation of the strawberry pathogen Phytophthora fragariae indicates pathogenicity is determined by transcriptional variation in three key races.</title>
        <authorList>
            <person name="Adams T.M."/>
            <person name="Armitage A.D."/>
            <person name="Sobczyk M.K."/>
            <person name="Bates H.J."/>
            <person name="Dunwell J.M."/>
            <person name="Nellist C.F."/>
            <person name="Harrison R.J."/>
        </authorList>
    </citation>
    <scope>NUCLEOTIDE SEQUENCE [LARGE SCALE GENOMIC DNA]</scope>
    <source>
        <strain evidence="7 11">A4</strain>
        <strain evidence="6 12">BC-1</strain>
        <strain evidence="5 10">NOV-27</strain>
        <strain evidence="4 13">NOV-5</strain>
        <strain evidence="3 14">NOV-71</strain>
        <strain evidence="8 16">NOV-77</strain>
        <strain evidence="1 9">NOV-9</strain>
        <strain evidence="2 15">SCRP245</strain>
    </source>
</reference>
<dbReference type="Proteomes" id="UP000429523">
    <property type="component" value="Unassembled WGS sequence"/>
</dbReference>
<evidence type="ECO:0000313" key="15">
    <source>
        <dbReference type="Proteomes" id="UP000460718"/>
    </source>
</evidence>
<gene>
    <name evidence="7" type="ORF">PF001_g4469</name>
    <name evidence="6" type="ORF">PF002_g1982</name>
    <name evidence="5" type="ORF">PF005_g4428</name>
    <name evidence="4" type="ORF">PF006_g4272</name>
    <name evidence="3" type="ORF">PF007_g1619</name>
    <name evidence="8" type="ORF">PF008_g4540</name>
    <name evidence="1" type="ORF">PF009_g4661</name>
    <name evidence="2" type="ORF">PF011_g3543</name>
</gene>
<organism evidence="4 13">
    <name type="scientific">Phytophthora fragariae</name>
    <dbReference type="NCBI Taxonomy" id="53985"/>
    <lineage>
        <taxon>Eukaryota</taxon>
        <taxon>Sar</taxon>
        <taxon>Stramenopiles</taxon>
        <taxon>Oomycota</taxon>
        <taxon>Peronosporomycetes</taxon>
        <taxon>Peronosporales</taxon>
        <taxon>Peronosporaceae</taxon>
        <taxon>Phytophthora</taxon>
    </lineage>
</organism>
<accession>A0A6A3UKU6</accession>
<proteinExistence type="predicted"/>
<comment type="caution">
    <text evidence="4">The sequence shown here is derived from an EMBL/GenBank/DDBJ whole genome shotgun (WGS) entry which is preliminary data.</text>
</comment>
<dbReference type="Proteomes" id="UP000486351">
    <property type="component" value="Unassembled WGS sequence"/>
</dbReference>
<evidence type="ECO:0000313" key="3">
    <source>
        <dbReference type="EMBL" id="KAE9137935.1"/>
    </source>
</evidence>
<dbReference type="OrthoDB" id="153948at2759"/>
<dbReference type="Proteomes" id="UP000460718">
    <property type="component" value="Unassembled WGS sequence"/>
</dbReference>
<name>A0A6A3UKU6_9STRA</name>
<sequence length="362" mass="40839">MGTKAAPEASTMNATTDADADAASTRIAPIDAKLVRHTRRCNGRDVCSCMLRVESAYFQKNLAGKAAAKKRRADTAAAVVAAAKPTMRKSQKVNNIQQFSFELKLHIAAFLAPIALGRLGLTNKAFKHDVEVMAKQATGEFLAEAQLDKLLKQEKPKATESWSQFMHNQMTCVHKIFVYYTGYKTGAMRQNFPEWAFGVVYVDPNEPHQIILPNTWTFHGHTPWIRRRGNGKDGEWLLMKKYAADKAPKDFLLHVKTWASSLRPGSMLTVAYQNAGSQEPAWWEAQAWYIWRGDGKQYPAIVYDPETETRTEIHPDDLVKHFRAHPLHVIDVSTKPGALCRRCASQNRTFKYCHVDKGHPML</sequence>
<dbReference type="Proteomes" id="UP000440732">
    <property type="component" value="Unassembled WGS sequence"/>
</dbReference>
<evidence type="ECO:0000313" key="6">
    <source>
        <dbReference type="EMBL" id="KAE9256209.1"/>
    </source>
</evidence>
<dbReference type="EMBL" id="QXGA01000147">
    <property type="protein sequence ID" value="KAE9151444.1"/>
    <property type="molecule type" value="Genomic_DNA"/>
</dbReference>
<dbReference type="EMBL" id="QXFW01000118">
    <property type="protein sequence ID" value="KAE9024368.1"/>
    <property type="molecule type" value="Genomic_DNA"/>
</dbReference>
<evidence type="ECO:0000313" key="2">
    <source>
        <dbReference type="EMBL" id="KAE9024368.1"/>
    </source>
</evidence>
<dbReference type="Proteomes" id="UP000437068">
    <property type="component" value="Unassembled WGS sequence"/>
</dbReference>
<protein>
    <submittedName>
        <fullName evidence="4">Uncharacterized protein</fullName>
    </submittedName>
</protein>
<evidence type="ECO:0000313" key="5">
    <source>
        <dbReference type="EMBL" id="KAE9228162.1"/>
    </source>
</evidence>
<dbReference type="Proteomes" id="UP000440367">
    <property type="component" value="Unassembled WGS sequence"/>
</dbReference>
<keyword evidence="10" id="KW-1185">Reference proteome</keyword>
<dbReference type="Proteomes" id="UP000441208">
    <property type="component" value="Unassembled WGS sequence"/>
</dbReference>
<evidence type="ECO:0000313" key="12">
    <source>
        <dbReference type="Proteomes" id="UP000440367"/>
    </source>
</evidence>
<dbReference type="Proteomes" id="UP000433483">
    <property type="component" value="Unassembled WGS sequence"/>
</dbReference>
<dbReference type="EMBL" id="QXGE01000155">
    <property type="protein sequence ID" value="KAE9322305.1"/>
    <property type="molecule type" value="Genomic_DNA"/>
</dbReference>
<dbReference type="EMBL" id="QXFY01000155">
    <property type="protein sequence ID" value="KAE9354435.1"/>
    <property type="molecule type" value="Genomic_DNA"/>
</dbReference>
<dbReference type="EMBL" id="QXFZ01000039">
    <property type="protein sequence ID" value="KAE9137935.1"/>
    <property type="molecule type" value="Genomic_DNA"/>
</dbReference>
<evidence type="ECO:0000313" key="1">
    <source>
        <dbReference type="EMBL" id="KAE8945711.1"/>
    </source>
</evidence>
<evidence type="ECO:0000313" key="10">
    <source>
        <dbReference type="Proteomes" id="UP000433483"/>
    </source>
</evidence>
<evidence type="ECO:0000313" key="4">
    <source>
        <dbReference type="EMBL" id="KAE9151444.1"/>
    </source>
</evidence>
<evidence type="ECO:0000313" key="13">
    <source>
        <dbReference type="Proteomes" id="UP000440732"/>
    </source>
</evidence>
<evidence type="ECO:0000313" key="16">
    <source>
        <dbReference type="Proteomes" id="UP000486351"/>
    </source>
</evidence>
<evidence type="ECO:0000313" key="14">
    <source>
        <dbReference type="Proteomes" id="UP000441208"/>
    </source>
</evidence>